<dbReference type="Pfam" id="PF03741">
    <property type="entry name" value="TerC"/>
    <property type="match status" value="1"/>
</dbReference>
<dbReference type="eggNOG" id="COG0861">
    <property type="taxonomic scope" value="Bacteria"/>
</dbReference>
<evidence type="ECO:0000256" key="5">
    <source>
        <dbReference type="ARBA" id="ARBA00023136"/>
    </source>
</evidence>
<keyword evidence="5 6" id="KW-0472">Membrane</keyword>
<keyword evidence="3 6" id="KW-0812">Transmembrane</keyword>
<dbReference type="STRING" id="1121013.GCA_000426365_02145"/>
<dbReference type="InterPro" id="IPR005496">
    <property type="entry name" value="Integral_membrane_TerC"/>
</dbReference>
<evidence type="ECO:0008006" key="9">
    <source>
        <dbReference type="Google" id="ProtNLM"/>
    </source>
</evidence>
<organism evidence="7 8">
    <name type="scientific">Arenimonas composti TR7-09 = DSM 18010</name>
    <dbReference type="NCBI Taxonomy" id="1121013"/>
    <lineage>
        <taxon>Bacteria</taxon>
        <taxon>Pseudomonadati</taxon>
        <taxon>Pseudomonadota</taxon>
        <taxon>Gammaproteobacteria</taxon>
        <taxon>Lysobacterales</taxon>
        <taxon>Lysobacteraceae</taxon>
        <taxon>Arenimonas</taxon>
    </lineage>
</organism>
<dbReference type="InterPro" id="IPR022369">
    <property type="entry name" value="Integral_membrane_TerC_rswitch"/>
</dbReference>
<dbReference type="GO" id="GO:0016020">
    <property type="term" value="C:membrane"/>
    <property type="evidence" value="ECO:0007669"/>
    <property type="project" value="UniProtKB-SubCell"/>
</dbReference>
<feature type="transmembrane region" description="Helical" evidence="6">
    <location>
        <begin position="255"/>
        <end position="276"/>
    </location>
</feature>
<evidence type="ECO:0000256" key="4">
    <source>
        <dbReference type="ARBA" id="ARBA00022989"/>
    </source>
</evidence>
<dbReference type="PANTHER" id="PTHR30238">
    <property type="entry name" value="MEMBRANE BOUND PREDICTED REDOX MODULATOR"/>
    <property type="match status" value="1"/>
</dbReference>
<feature type="transmembrane region" description="Helical" evidence="6">
    <location>
        <begin position="198"/>
        <end position="221"/>
    </location>
</feature>
<proteinExistence type="inferred from homology"/>
<evidence type="ECO:0000313" key="8">
    <source>
        <dbReference type="Proteomes" id="UP000029391"/>
    </source>
</evidence>
<evidence type="ECO:0000256" key="6">
    <source>
        <dbReference type="SAM" id="Phobius"/>
    </source>
</evidence>
<reference evidence="7 8" key="1">
    <citation type="submission" date="2013-09" db="EMBL/GenBank/DDBJ databases">
        <title>Genome sequencing of Arenimonas composti.</title>
        <authorList>
            <person name="Chen F."/>
            <person name="Wang G."/>
        </authorList>
    </citation>
    <scope>NUCLEOTIDE SEQUENCE [LARGE SCALE GENOMIC DNA]</scope>
    <source>
        <strain evidence="7 8">TR7-09</strain>
    </source>
</reference>
<feature type="transmembrane region" description="Helical" evidence="6">
    <location>
        <begin position="135"/>
        <end position="156"/>
    </location>
</feature>
<evidence type="ECO:0000256" key="3">
    <source>
        <dbReference type="ARBA" id="ARBA00022692"/>
    </source>
</evidence>
<feature type="transmembrane region" description="Helical" evidence="6">
    <location>
        <begin position="77"/>
        <end position="97"/>
    </location>
</feature>
<evidence type="ECO:0000256" key="1">
    <source>
        <dbReference type="ARBA" id="ARBA00004141"/>
    </source>
</evidence>
<feature type="transmembrane region" description="Helical" evidence="6">
    <location>
        <begin position="228"/>
        <end position="249"/>
    </location>
</feature>
<keyword evidence="4 6" id="KW-1133">Transmembrane helix</keyword>
<sequence>MMWAVFAAFVLAALAVDLLVLRQNGPHKVSTREALTWSAAWIALALVFNAGLWWYLQGRLPDGEADRIAMEFLTGYVVEKALAVDNIFVFLMLFTYFGVPAQSQQRVLILGVLGAIVLRAVMIFIGAALIARFHWILYVFGAFLLFTGIKMVVVAGKEPDMDSNPLLRWLTAHVPLIRRYRGEALWIGQGSRRKFTPLFVVLVMIAITDVIFAVDSIPAIFAITLDPFVVLTSNVFAVLGLRALYFLLADLADRFHLLAYGLAAVLVFIGAKMLLIDVVKIPIGISLGFVALALLSAMLASLWIRPRPQSGPVAGIEPPR</sequence>
<accession>A0A091BGM6</accession>
<name>A0A091BGM6_9GAMM</name>
<evidence type="ECO:0000256" key="2">
    <source>
        <dbReference type="ARBA" id="ARBA00007511"/>
    </source>
</evidence>
<feature type="transmembrane region" description="Helical" evidence="6">
    <location>
        <begin position="109"/>
        <end position="130"/>
    </location>
</feature>
<dbReference type="AlphaFoldDB" id="A0A091BGM6"/>
<gene>
    <name evidence="7" type="ORF">P873_05945</name>
</gene>
<feature type="transmembrane region" description="Helical" evidence="6">
    <location>
        <begin position="38"/>
        <end position="56"/>
    </location>
</feature>
<evidence type="ECO:0000313" key="7">
    <source>
        <dbReference type="EMBL" id="KFN50702.1"/>
    </source>
</evidence>
<dbReference type="PANTHER" id="PTHR30238:SF0">
    <property type="entry name" value="THYLAKOID MEMBRANE PROTEIN TERC, CHLOROPLASTIC"/>
    <property type="match status" value="1"/>
</dbReference>
<keyword evidence="8" id="KW-1185">Reference proteome</keyword>
<dbReference type="Proteomes" id="UP000029391">
    <property type="component" value="Unassembled WGS sequence"/>
</dbReference>
<feature type="transmembrane region" description="Helical" evidence="6">
    <location>
        <begin position="283"/>
        <end position="304"/>
    </location>
</feature>
<comment type="caution">
    <text evidence="7">The sequence shown here is derived from an EMBL/GenBank/DDBJ whole genome shotgun (WGS) entry which is preliminary data.</text>
</comment>
<dbReference type="EMBL" id="AWXU01000017">
    <property type="protein sequence ID" value="KFN50702.1"/>
    <property type="molecule type" value="Genomic_DNA"/>
</dbReference>
<comment type="subcellular location">
    <subcellularLocation>
        <location evidence="1">Membrane</location>
        <topology evidence="1">Multi-pass membrane protein</topology>
    </subcellularLocation>
</comment>
<dbReference type="NCBIfam" id="TIGR03718">
    <property type="entry name" value="R_switched_Alx"/>
    <property type="match status" value="1"/>
</dbReference>
<protein>
    <recommendedName>
        <fullName evidence="9">TerC family protein</fullName>
    </recommendedName>
</protein>
<comment type="similarity">
    <text evidence="2">Belongs to the TerC family.</text>
</comment>